<dbReference type="Pfam" id="PF04048">
    <property type="entry name" value="Sec8_N"/>
    <property type="match status" value="1"/>
</dbReference>
<dbReference type="AlphaFoldDB" id="A0A9P4SGL0"/>
<name>A0A9P4SGL0_9PEZI</name>
<gene>
    <name evidence="9" type="ORF">M501DRAFT_929556</name>
</gene>
<protein>
    <recommendedName>
        <fullName evidence="4">Exocyst complex component Sec8</fullName>
    </recommendedName>
</protein>
<sequence>MSRLPPTRSGSGSEGYGNSNGYQDEGYQDQYNRSYVSGGPVRDVPSESRRERRAGGYGGFTSPAGNSDSSPVGRPTSLERSRAHRRSGEKKWDTSRSRSRPGSDGNRQIEEVLNYIQQDWDFMMDDQCNPIQIALKLLDSSSLGYANRYDDFRNTHEQLQNALKAIVNEHHQGFNSSIGTFHKIQASIQASQTRVRSLKESLVQAKSNLSTTKPELRGLATSSQNYDDMLQMLQTIESLQTIPMELESRISEKRFLTAVDILQQALRKIRRSEMDNIGALSDLRIYLSNQEHSLTDILIEELHNHLYLKSPYCEDRWKLHSRQVKALSGTSIPSKDLPRTSLKNFLDQLDTSVPMAEDASRNPEADTFQYIKLLVESLNKMSRLDVAIDTIEQRLPVELFKVVDKASIEVEQRHSAAIRGYGKTYPSGKFNVTKGNDTSKAVILNDLLDSLYARFLAISESHRVVFQVVTGIVKRDGLQDAPTLTRSFRELWKLYQSEMRSLLHDYLSTDGDVNFRSNGSQQVHNSVFQRPQRDKSKKMFRFADMDVKSVEIVSERDDLEFILKSSVPGLVSDSKATDGAAQQDQSNITDGSATGHKLLVDPNIFNMGVLLPPSLKFIEDLKKVVPLGSDILTNTLHSFLDDFLINVFLPQLEETVVDLCSQTFIELDAFQQDPQWASRAQKPIFKGTAKFFDVITAFCSMLDKLPHDQAFCQLIITQMVTYFDKCYGWYKAIITRPVKESTGSRLKVAAVYAESGPLMDLLTTFPETQSEGNIRTLLERENKLIIEITKQSLVDELDIIRDKKTVAGLSLLFNSMKWLSSKVANLRQISNTATDTFRHDAGNQRTKRRWTAFATLSLKKDGVPYLPMNQETAVAFDGVVNSYRQLATTVMRTLHLEMRFRAVLYIQKALLGNYSNEQLQNDPDPNVVELNAQFSSFDEEVASYIQPQHHKFIIAGVGSLVDQLIVTLSSTIKVMNPDGCARMQLNILVLQQNLKNIEPTTDLSRSSTYFDFFSDGPDGIIAQAEKSGGKDLGFSYDELKILIELCYSEAMESGNRESALQAKRALDDHLLQLSEHLWQS</sequence>
<dbReference type="GO" id="GO:0006612">
    <property type="term" value="P:protein targeting to membrane"/>
    <property type="evidence" value="ECO:0007669"/>
    <property type="project" value="UniProtKB-UniRule"/>
</dbReference>
<evidence type="ECO:0000259" key="7">
    <source>
        <dbReference type="Pfam" id="PF04048"/>
    </source>
</evidence>
<dbReference type="Pfam" id="PF20652">
    <property type="entry name" value="Sec8_C"/>
    <property type="match status" value="1"/>
</dbReference>
<reference evidence="9" key="1">
    <citation type="journal article" date="2020" name="Stud. Mycol.">
        <title>101 Dothideomycetes genomes: a test case for predicting lifestyles and emergence of pathogens.</title>
        <authorList>
            <person name="Haridas S."/>
            <person name="Albert R."/>
            <person name="Binder M."/>
            <person name="Bloem J."/>
            <person name="Labutti K."/>
            <person name="Salamov A."/>
            <person name="Andreopoulos B."/>
            <person name="Baker S."/>
            <person name="Barry K."/>
            <person name="Bills G."/>
            <person name="Bluhm B."/>
            <person name="Cannon C."/>
            <person name="Castanera R."/>
            <person name="Culley D."/>
            <person name="Daum C."/>
            <person name="Ezra D."/>
            <person name="Gonzalez J."/>
            <person name="Henrissat B."/>
            <person name="Kuo A."/>
            <person name="Liang C."/>
            <person name="Lipzen A."/>
            <person name="Lutzoni F."/>
            <person name="Magnuson J."/>
            <person name="Mondo S."/>
            <person name="Nolan M."/>
            <person name="Ohm R."/>
            <person name="Pangilinan J."/>
            <person name="Park H.-J."/>
            <person name="Ramirez L."/>
            <person name="Alfaro M."/>
            <person name="Sun H."/>
            <person name="Tritt A."/>
            <person name="Yoshinaga Y."/>
            <person name="Zwiers L.-H."/>
            <person name="Turgeon B."/>
            <person name="Goodwin S."/>
            <person name="Spatafora J."/>
            <person name="Crous P."/>
            <person name="Grigoriev I."/>
        </authorList>
    </citation>
    <scope>NUCLEOTIDE SEQUENCE</scope>
    <source>
        <strain evidence="9">CBS 101060</strain>
    </source>
</reference>
<dbReference type="InterPro" id="IPR048630">
    <property type="entry name" value="Sec8_M"/>
</dbReference>
<evidence type="ECO:0000256" key="1">
    <source>
        <dbReference type="ARBA" id="ARBA00022448"/>
    </source>
</evidence>
<dbReference type="Proteomes" id="UP000799429">
    <property type="component" value="Unassembled WGS sequence"/>
</dbReference>
<dbReference type="PANTHER" id="PTHR14146">
    <property type="entry name" value="EXOCYST COMPLEX COMPONENT 4"/>
    <property type="match status" value="1"/>
</dbReference>
<dbReference type="GO" id="GO:0006893">
    <property type="term" value="P:Golgi to plasma membrane transport"/>
    <property type="evidence" value="ECO:0007669"/>
    <property type="project" value="TreeGrafter"/>
</dbReference>
<evidence type="ECO:0000256" key="3">
    <source>
        <dbReference type="ARBA" id="ARBA00022927"/>
    </source>
</evidence>
<evidence type="ECO:0000256" key="2">
    <source>
        <dbReference type="ARBA" id="ARBA00022483"/>
    </source>
</evidence>
<evidence type="ECO:0000313" key="9">
    <source>
        <dbReference type="EMBL" id="KAF2841400.1"/>
    </source>
</evidence>
<proteinExistence type="inferred from homology"/>
<dbReference type="PANTHER" id="PTHR14146:SF0">
    <property type="entry name" value="EXOCYST COMPLEX COMPONENT 4"/>
    <property type="match status" value="1"/>
</dbReference>
<feature type="domain" description="Exocyst complex component Sec8 middle helical bundle" evidence="8">
    <location>
        <begin position="362"/>
        <end position="615"/>
    </location>
</feature>
<evidence type="ECO:0000313" key="10">
    <source>
        <dbReference type="Proteomes" id="UP000799429"/>
    </source>
</evidence>
<keyword evidence="1 4" id="KW-0813">Transport</keyword>
<dbReference type="InterPro" id="IPR007191">
    <property type="entry name" value="Sec8_exocyst_N"/>
</dbReference>
<comment type="similarity">
    <text evidence="4">Belongs to the SEC8 family.</text>
</comment>
<dbReference type="GO" id="GO:0000145">
    <property type="term" value="C:exocyst"/>
    <property type="evidence" value="ECO:0007669"/>
    <property type="project" value="UniProtKB-UniRule"/>
</dbReference>
<organism evidence="9 10">
    <name type="scientific">Patellaria atrata CBS 101060</name>
    <dbReference type="NCBI Taxonomy" id="1346257"/>
    <lineage>
        <taxon>Eukaryota</taxon>
        <taxon>Fungi</taxon>
        <taxon>Dikarya</taxon>
        <taxon>Ascomycota</taxon>
        <taxon>Pezizomycotina</taxon>
        <taxon>Dothideomycetes</taxon>
        <taxon>Dothideomycetes incertae sedis</taxon>
        <taxon>Patellariales</taxon>
        <taxon>Patellariaceae</taxon>
        <taxon>Patellaria</taxon>
    </lineage>
</organism>
<feature type="compositionally biased region" description="Basic and acidic residues" evidence="6">
    <location>
        <begin position="44"/>
        <end position="54"/>
    </location>
</feature>
<feature type="domain" description="Exocyst complex component Sec8 N-terminal" evidence="7">
    <location>
        <begin position="108"/>
        <end position="248"/>
    </location>
</feature>
<evidence type="ECO:0000259" key="8">
    <source>
        <dbReference type="Pfam" id="PF20652"/>
    </source>
</evidence>
<dbReference type="GO" id="GO:0090522">
    <property type="term" value="P:vesicle tethering involved in exocytosis"/>
    <property type="evidence" value="ECO:0007669"/>
    <property type="project" value="UniProtKB-UniRule"/>
</dbReference>
<evidence type="ECO:0000256" key="4">
    <source>
        <dbReference type="RuleBase" id="RU367079"/>
    </source>
</evidence>
<keyword evidence="2 4" id="KW-0268">Exocytosis</keyword>
<comment type="function">
    <text evidence="4">Component of the exocyst complex involved in the docking of exocytic vesicles with fusion sites on the plasma membrane.</text>
</comment>
<dbReference type="EMBL" id="MU006091">
    <property type="protein sequence ID" value="KAF2841400.1"/>
    <property type="molecule type" value="Genomic_DNA"/>
</dbReference>
<comment type="caution">
    <text evidence="9">The sequence shown here is derived from an EMBL/GenBank/DDBJ whole genome shotgun (WGS) entry which is preliminary data.</text>
</comment>
<keyword evidence="3 4" id="KW-0653">Protein transport</keyword>
<dbReference type="OrthoDB" id="272977at2759"/>
<feature type="region of interest" description="Disordered" evidence="6">
    <location>
        <begin position="1"/>
        <end position="106"/>
    </location>
</feature>
<accession>A0A9P4SGL0</accession>
<evidence type="ECO:0000256" key="6">
    <source>
        <dbReference type="SAM" id="MobiDB-lite"/>
    </source>
</evidence>
<dbReference type="InterPro" id="IPR039682">
    <property type="entry name" value="Sec8/EXOC4"/>
</dbReference>
<feature type="coiled-coil region" evidence="5">
    <location>
        <begin position="149"/>
        <end position="208"/>
    </location>
</feature>
<keyword evidence="10" id="KW-1185">Reference proteome</keyword>
<keyword evidence="5" id="KW-0175">Coiled coil</keyword>
<dbReference type="GO" id="GO:0015031">
    <property type="term" value="P:protein transport"/>
    <property type="evidence" value="ECO:0007669"/>
    <property type="project" value="UniProtKB-KW"/>
</dbReference>
<evidence type="ECO:0000256" key="5">
    <source>
        <dbReference type="SAM" id="Coils"/>
    </source>
</evidence>
<dbReference type="GO" id="GO:0006904">
    <property type="term" value="P:vesicle docking involved in exocytosis"/>
    <property type="evidence" value="ECO:0007669"/>
    <property type="project" value="InterPro"/>
</dbReference>